<evidence type="ECO:0000313" key="2">
    <source>
        <dbReference type="Proteomes" id="UP001209257"/>
    </source>
</evidence>
<reference evidence="2" key="1">
    <citation type="submission" date="2023-07" db="EMBL/GenBank/DDBJ databases">
        <title>Study on multiphase classification of strain Alteromonas salexigens isolated from the Yellow Sea.</title>
        <authorList>
            <person name="Sun L."/>
        </authorList>
    </citation>
    <scope>NUCLEOTIDE SEQUENCE [LARGE SCALE GENOMIC DNA]</scope>
    <source>
        <strain evidence="2">ASW11-19</strain>
    </source>
</reference>
<name>A0ABT2VRS7_9ALTE</name>
<evidence type="ECO:0000313" key="1">
    <source>
        <dbReference type="EMBL" id="MCU7555118.1"/>
    </source>
</evidence>
<dbReference type="EMBL" id="JAOTJC010000008">
    <property type="protein sequence ID" value="MCU7555118.1"/>
    <property type="molecule type" value="Genomic_DNA"/>
</dbReference>
<sequence length="155" mass="17468">MSQPNVSSNLHASGKFAHASYSVSVIQHTLFSRISGTWSREHNVHFIRDVKRLATHFAGVRWGFLLMLDEWELSTADSVDPVRELGQWCYEHGIAGTALVYRHSAIKQYQLQKMVPGHSAGYQTQHFETLELACSWLAEGGFIDSHHLCKAMGAR</sequence>
<accession>A0ABT2VRS7</accession>
<gene>
    <name evidence="1" type="ORF">OCL06_10965</name>
</gene>
<proteinExistence type="predicted"/>
<protein>
    <submittedName>
        <fullName evidence="1">Uncharacterized protein</fullName>
    </submittedName>
</protein>
<dbReference type="RefSeq" id="WP_262994464.1">
    <property type="nucleotide sequence ID" value="NZ_JAOTJC010000008.1"/>
</dbReference>
<comment type="caution">
    <text evidence="1">The sequence shown here is derived from an EMBL/GenBank/DDBJ whole genome shotgun (WGS) entry which is preliminary data.</text>
</comment>
<dbReference type="Proteomes" id="UP001209257">
    <property type="component" value="Unassembled WGS sequence"/>
</dbReference>
<keyword evidence="2" id="KW-1185">Reference proteome</keyword>
<organism evidence="1 2">
    <name type="scientific">Alteromonas salexigens</name>
    <dbReference type="NCBI Taxonomy" id="2982530"/>
    <lineage>
        <taxon>Bacteria</taxon>
        <taxon>Pseudomonadati</taxon>
        <taxon>Pseudomonadota</taxon>
        <taxon>Gammaproteobacteria</taxon>
        <taxon>Alteromonadales</taxon>
        <taxon>Alteromonadaceae</taxon>
        <taxon>Alteromonas/Salinimonas group</taxon>
        <taxon>Alteromonas</taxon>
    </lineage>
</organism>